<evidence type="ECO:0000313" key="2">
    <source>
        <dbReference type="EMBL" id="OMO73314.1"/>
    </source>
</evidence>
<name>A0A1R3HST5_9ROSI</name>
<feature type="compositionally biased region" description="Basic and acidic residues" evidence="1">
    <location>
        <begin position="204"/>
        <end position="214"/>
    </location>
</feature>
<evidence type="ECO:0008006" key="4">
    <source>
        <dbReference type="Google" id="ProtNLM"/>
    </source>
</evidence>
<dbReference type="Proteomes" id="UP000187203">
    <property type="component" value="Unassembled WGS sequence"/>
</dbReference>
<reference evidence="3" key="1">
    <citation type="submission" date="2013-09" db="EMBL/GenBank/DDBJ databases">
        <title>Corchorus olitorius genome sequencing.</title>
        <authorList>
            <person name="Alam M."/>
            <person name="Haque M.S."/>
            <person name="Islam M.S."/>
            <person name="Emdad E.M."/>
            <person name="Islam M.M."/>
            <person name="Ahmed B."/>
            <person name="Halim A."/>
            <person name="Hossen Q.M.M."/>
            <person name="Hossain M.Z."/>
            <person name="Ahmed R."/>
            <person name="Khan M.M."/>
            <person name="Islam R."/>
            <person name="Rashid M.M."/>
            <person name="Khan S.A."/>
            <person name="Rahman M.S."/>
            <person name="Alam M."/>
            <person name="Yahiya A.S."/>
            <person name="Khan M.S."/>
            <person name="Azam M.S."/>
            <person name="Haque T."/>
            <person name="Lashkar M.Z.H."/>
            <person name="Akhand A.I."/>
            <person name="Morshed G."/>
            <person name="Roy S."/>
            <person name="Uddin K.S."/>
            <person name="Rabeya T."/>
            <person name="Hossain A.S."/>
            <person name="Chowdhury A."/>
            <person name="Snigdha A.R."/>
            <person name="Mortoza M.S."/>
            <person name="Matin S.A."/>
            <person name="Hoque S.M.E."/>
            <person name="Islam M.K."/>
            <person name="Roy D.K."/>
            <person name="Haider R."/>
            <person name="Moosa M.M."/>
            <person name="Elias S.M."/>
            <person name="Hasan A.M."/>
            <person name="Jahan S."/>
            <person name="Shafiuddin M."/>
            <person name="Mahmood N."/>
            <person name="Shommy N.S."/>
        </authorList>
    </citation>
    <scope>NUCLEOTIDE SEQUENCE [LARGE SCALE GENOMIC DNA]</scope>
    <source>
        <strain evidence="3">cv. O-4</strain>
    </source>
</reference>
<feature type="compositionally biased region" description="Basic residues" evidence="1">
    <location>
        <begin position="227"/>
        <end position="238"/>
    </location>
</feature>
<evidence type="ECO:0000313" key="3">
    <source>
        <dbReference type="Proteomes" id="UP000187203"/>
    </source>
</evidence>
<evidence type="ECO:0000256" key="1">
    <source>
        <dbReference type="SAM" id="MobiDB-lite"/>
    </source>
</evidence>
<comment type="caution">
    <text evidence="2">The sequence shown here is derived from an EMBL/GenBank/DDBJ whole genome shotgun (WGS) entry which is preliminary data.</text>
</comment>
<gene>
    <name evidence="2" type="ORF">COLO4_27171</name>
</gene>
<protein>
    <recommendedName>
        <fullName evidence="4">Mediator-associated protein 2</fullName>
    </recommendedName>
</protein>
<feature type="compositionally biased region" description="Polar residues" evidence="1">
    <location>
        <begin position="186"/>
        <end position="203"/>
    </location>
</feature>
<proteinExistence type="predicted"/>
<dbReference type="EMBL" id="AWUE01019480">
    <property type="protein sequence ID" value="OMO73314.1"/>
    <property type="molecule type" value="Genomic_DNA"/>
</dbReference>
<dbReference type="PANTHER" id="PTHR36407:SF1">
    <property type="entry name" value="MEDIATOR-ASSOCIATED PROTEIN 2"/>
    <property type="match status" value="1"/>
</dbReference>
<feature type="compositionally biased region" description="Polar residues" evidence="1">
    <location>
        <begin position="131"/>
        <end position="161"/>
    </location>
</feature>
<feature type="region of interest" description="Disordered" evidence="1">
    <location>
        <begin position="131"/>
        <end position="238"/>
    </location>
</feature>
<dbReference type="STRING" id="93759.A0A1R3HST5"/>
<accession>A0A1R3HST5</accession>
<feature type="region of interest" description="Disordered" evidence="1">
    <location>
        <begin position="1"/>
        <end position="21"/>
    </location>
</feature>
<sequence>MGSVDASGYMPPPEFGEDSSEKLVDLSLSDSTELFLIQWPIHHSPEIDGKELTLQLGADGKLGSFVDSNGRAYELVSSASQEPDATVIVSSASESKFVGKISRRVSLVHYMEPGEYESGKRLIYEKSSGTLMTSSSPFRTPMQSKGRKNSQSLGRTVSTHGSRQKSKFSGISGLSEPSKRKHEHGSTGSMNQSTRSNDTTPLSKSKEVSRKGDSRTTSSGLSEPSHKGKSKKKAKTEE</sequence>
<organism evidence="2 3">
    <name type="scientific">Corchorus olitorius</name>
    <dbReference type="NCBI Taxonomy" id="93759"/>
    <lineage>
        <taxon>Eukaryota</taxon>
        <taxon>Viridiplantae</taxon>
        <taxon>Streptophyta</taxon>
        <taxon>Embryophyta</taxon>
        <taxon>Tracheophyta</taxon>
        <taxon>Spermatophyta</taxon>
        <taxon>Magnoliopsida</taxon>
        <taxon>eudicotyledons</taxon>
        <taxon>Gunneridae</taxon>
        <taxon>Pentapetalae</taxon>
        <taxon>rosids</taxon>
        <taxon>malvids</taxon>
        <taxon>Malvales</taxon>
        <taxon>Malvaceae</taxon>
        <taxon>Grewioideae</taxon>
        <taxon>Apeibeae</taxon>
        <taxon>Corchorus</taxon>
    </lineage>
</organism>
<dbReference type="AlphaFoldDB" id="A0A1R3HST5"/>
<keyword evidence="3" id="KW-1185">Reference proteome</keyword>
<dbReference type="InterPro" id="IPR038823">
    <property type="entry name" value="MED2_plant"/>
</dbReference>
<dbReference type="PANTHER" id="PTHR36407">
    <property type="entry name" value="MEDIATOR-ASSOCIATED PROTEIN 2"/>
    <property type="match status" value="1"/>
</dbReference>
<dbReference type="OrthoDB" id="1892825at2759"/>